<name>A0A1H3X7Y5_9SPHI</name>
<proteinExistence type="predicted"/>
<dbReference type="Proteomes" id="UP000198850">
    <property type="component" value="Unassembled WGS sequence"/>
</dbReference>
<evidence type="ECO:0000313" key="2">
    <source>
        <dbReference type="Proteomes" id="UP000198850"/>
    </source>
</evidence>
<dbReference type="AlphaFoldDB" id="A0A1H3X7Y5"/>
<dbReference type="STRING" id="425514.SAMN05443550_101534"/>
<sequence>MFIFVNLKLNMTKQGYHVAKEKSKLKLRFLFFSEGVKTVFKVVDYDYIGLLYFGTKTFNLSLGDLDPITRKIEDNVNTENGDVYDVLNTVLNTVPIFFDNYPKCTLMVKGSDSGEEFATKCKASCTKKCIDVNNCKNKDRRINVYSRYVSSNYDELVKEYAFFGANNDMVEPFEKHKKYDTVFVQKNINFVI</sequence>
<dbReference type="InterPro" id="IPR053865">
    <property type="entry name" value="DUF6934"/>
</dbReference>
<keyword evidence="2" id="KW-1185">Reference proteome</keyword>
<organism evidence="1 2">
    <name type="scientific">Pedobacter hartonius</name>
    <dbReference type="NCBI Taxonomy" id="425514"/>
    <lineage>
        <taxon>Bacteria</taxon>
        <taxon>Pseudomonadati</taxon>
        <taxon>Bacteroidota</taxon>
        <taxon>Sphingobacteriia</taxon>
        <taxon>Sphingobacteriales</taxon>
        <taxon>Sphingobacteriaceae</taxon>
        <taxon>Pedobacter</taxon>
    </lineage>
</organism>
<dbReference type="EMBL" id="FNRA01000001">
    <property type="protein sequence ID" value="SDZ95515.1"/>
    <property type="molecule type" value="Genomic_DNA"/>
</dbReference>
<reference evidence="1 2" key="1">
    <citation type="submission" date="2016-10" db="EMBL/GenBank/DDBJ databases">
        <authorList>
            <person name="de Groot N.N."/>
        </authorList>
    </citation>
    <scope>NUCLEOTIDE SEQUENCE [LARGE SCALE GENOMIC DNA]</scope>
    <source>
        <strain evidence="1 2">DSM 19033</strain>
    </source>
</reference>
<gene>
    <name evidence="1" type="ORF">SAMN05443550_101534</name>
</gene>
<dbReference type="Pfam" id="PF22028">
    <property type="entry name" value="DUF6934"/>
    <property type="match status" value="1"/>
</dbReference>
<evidence type="ECO:0000313" key="1">
    <source>
        <dbReference type="EMBL" id="SDZ95515.1"/>
    </source>
</evidence>
<protein>
    <submittedName>
        <fullName evidence="1">Uncharacterized protein</fullName>
    </submittedName>
</protein>
<accession>A0A1H3X7Y5</accession>